<reference evidence="2 3" key="1">
    <citation type="submission" date="2018-11" db="EMBL/GenBank/DDBJ databases">
        <title>Genomic Encyclopedia of Type Strains, Phase IV (KMG-IV): sequencing the most valuable type-strain genomes for metagenomic binning, comparative biology and taxonomic classification.</title>
        <authorList>
            <person name="Goeker M."/>
        </authorList>
    </citation>
    <scope>NUCLEOTIDE SEQUENCE [LARGE SCALE GENOMIC DNA]</scope>
    <source>
        <strain evidence="2 3">DSM 100316</strain>
    </source>
</reference>
<protein>
    <submittedName>
        <fullName evidence="2">Uncharacterized protein</fullName>
    </submittedName>
</protein>
<sequence>MKTMLTITIITLNLLNYAHAAESTVDDADSLNFSNFHKDDKIKLIDSEKPQKAIMINGEKKTTSTNKNHIATAQYQLTSNRHKAEQAVQEKAALLCPKGWREADQWIKKNGNKFTINYEFSCR</sequence>
<accession>A0A3N2E231</accession>
<feature type="chain" id="PRO_5018084567" evidence="1">
    <location>
        <begin position="21"/>
        <end position="123"/>
    </location>
</feature>
<organism evidence="2 3">
    <name type="scientific">Sinobacterium caligoides</name>
    <dbReference type="NCBI Taxonomy" id="933926"/>
    <lineage>
        <taxon>Bacteria</taxon>
        <taxon>Pseudomonadati</taxon>
        <taxon>Pseudomonadota</taxon>
        <taxon>Gammaproteobacteria</taxon>
        <taxon>Cellvibrionales</taxon>
        <taxon>Spongiibacteraceae</taxon>
        <taxon>Sinobacterium</taxon>
    </lineage>
</organism>
<dbReference type="EMBL" id="RKHR01000001">
    <property type="protein sequence ID" value="ROS06144.1"/>
    <property type="molecule type" value="Genomic_DNA"/>
</dbReference>
<gene>
    <name evidence="2" type="ORF">EDC56_0051</name>
</gene>
<feature type="signal peptide" evidence="1">
    <location>
        <begin position="1"/>
        <end position="20"/>
    </location>
</feature>
<dbReference type="RefSeq" id="WP_123710537.1">
    <property type="nucleotide sequence ID" value="NZ_RKHR01000001.1"/>
</dbReference>
<evidence type="ECO:0000256" key="1">
    <source>
        <dbReference type="SAM" id="SignalP"/>
    </source>
</evidence>
<proteinExistence type="predicted"/>
<evidence type="ECO:0000313" key="3">
    <source>
        <dbReference type="Proteomes" id="UP000275394"/>
    </source>
</evidence>
<keyword evidence="3" id="KW-1185">Reference proteome</keyword>
<comment type="caution">
    <text evidence="2">The sequence shown here is derived from an EMBL/GenBank/DDBJ whole genome shotgun (WGS) entry which is preliminary data.</text>
</comment>
<name>A0A3N2E231_9GAMM</name>
<dbReference type="AlphaFoldDB" id="A0A3N2E231"/>
<keyword evidence="1" id="KW-0732">Signal</keyword>
<evidence type="ECO:0000313" key="2">
    <source>
        <dbReference type="EMBL" id="ROS06144.1"/>
    </source>
</evidence>
<dbReference type="Proteomes" id="UP000275394">
    <property type="component" value="Unassembled WGS sequence"/>
</dbReference>